<feature type="signal peptide" evidence="2">
    <location>
        <begin position="1"/>
        <end position="25"/>
    </location>
</feature>
<dbReference type="InterPro" id="IPR007742">
    <property type="entry name" value="NosD_dom"/>
</dbReference>
<dbReference type="PROSITE" id="PS51257">
    <property type="entry name" value="PROKAR_LIPOPROTEIN"/>
    <property type="match status" value="1"/>
</dbReference>
<dbReference type="Pfam" id="PF05048">
    <property type="entry name" value="NosD"/>
    <property type="match status" value="1"/>
</dbReference>
<feature type="chain" id="PRO_5046445427" evidence="2">
    <location>
        <begin position="26"/>
        <end position="444"/>
    </location>
</feature>
<keyword evidence="5" id="KW-1185">Reference proteome</keyword>
<keyword evidence="2" id="KW-0732">Signal</keyword>
<evidence type="ECO:0000256" key="2">
    <source>
        <dbReference type="SAM" id="SignalP"/>
    </source>
</evidence>
<feature type="domain" description="Periplasmic copper-binding protein NosD beta helix" evidence="3">
    <location>
        <begin position="275"/>
        <end position="391"/>
    </location>
</feature>
<dbReference type="InterPro" id="IPR011050">
    <property type="entry name" value="Pectin_lyase_fold/virulence"/>
</dbReference>
<feature type="region of interest" description="Disordered" evidence="1">
    <location>
        <begin position="27"/>
        <end position="55"/>
    </location>
</feature>
<evidence type="ECO:0000256" key="1">
    <source>
        <dbReference type="SAM" id="MobiDB-lite"/>
    </source>
</evidence>
<gene>
    <name evidence="4" type="ORF">ATI61_103573</name>
</gene>
<sequence length="444" mass="47093">MRCGSKVVRPVSWLPLLLTAVIGCAPGGSRPPEAPSDTPSAMDAGTPGGDAGTNASQYLNVSLEGMAPGSTVSAMRLRPGVPAEESLLSLLAEETNLTLPYQREESLSVTVNAPDGTVARLLSGGGEPHGPSSSTRVRLVPAEYATIQAAIDAAKPGEVVRVLPGTYFEHVKLKRGVHLQGSGASVTLLDGQQGALPLVDLSNAPGSVVSGFTFQGVTERNGSAFCSSVNADDCFCLRTSALYADGHDWVYPPLGAYHVMDQSTWTLPSVSPPALVTQNIFRDNYIGVGLYFHPLVHVRNNLFLGNEGGVVAKCFQDRTLIANNVFWENRQAAITSQAGYLDILNNIIARSPVGISWDYVQTGQVRCNLFFDNGAAGTRVTIGTDGNIIADPRFVAPERSDFHVDRLSPAVDSGCFQGQAVDPEDRSPQDRGAYGGPWGHWTGE</sequence>
<protein>
    <submittedName>
        <fullName evidence="4">Nitrous oxidase accessory protein NosD</fullName>
    </submittedName>
</protein>
<accession>A0ABX9K732</accession>
<evidence type="ECO:0000313" key="5">
    <source>
        <dbReference type="Proteomes" id="UP000256345"/>
    </source>
</evidence>
<dbReference type="EMBL" id="QUMU01000003">
    <property type="protein sequence ID" value="REG34666.1"/>
    <property type="molecule type" value="Genomic_DNA"/>
</dbReference>
<comment type="caution">
    <text evidence="4">The sequence shown here is derived from an EMBL/GenBank/DDBJ whole genome shotgun (WGS) entry which is preliminary data.</text>
</comment>
<name>A0ABX9K732_9BACT</name>
<dbReference type="Gene3D" id="2.160.20.10">
    <property type="entry name" value="Single-stranded right-handed beta-helix, Pectin lyase-like"/>
    <property type="match status" value="1"/>
</dbReference>
<reference evidence="4 5" key="1">
    <citation type="submission" date="2018-08" db="EMBL/GenBank/DDBJ databases">
        <title>Genomic Encyclopedia of Archaeal and Bacterial Type Strains, Phase II (KMG-II): from individual species to whole genera.</title>
        <authorList>
            <person name="Goeker M."/>
        </authorList>
    </citation>
    <scope>NUCLEOTIDE SEQUENCE [LARGE SCALE GENOMIC DNA]</scope>
    <source>
        <strain evidence="4 5">DSM 2261</strain>
    </source>
</reference>
<proteinExistence type="predicted"/>
<evidence type="ECO:0000313" key="4">
    <source>
        <dbReference type="EMBL" id="REG34666.1"/>
    </source>
</evidence>
<evidence type="ECO:0000259" key="3">
    <source>
        <dbReference type="Pfam" id="PF05048"/>
    </source>
</evidence>
<feature type="region of interest" description="Disordered" evidence="1">
    <location>
        <begin position="415"/>
        <end position="444"/>
    </location>
</feature>
<dbReference type="InterPro" id="IPR012334">
    <property type="entry name" value="Pectin_lyas_fold"/>
</dbReference>
<dbReference type="Proteomes" id="UP000256345">
    <property type="component" value="Unassembled WGS sequence"/>
</dbReference>
<organism evidence="4 5">
    <name type="scientific">Archangium gephyra</name>
    <dbReference type="NCBI Taxonomy" id="48"/>
    <lineage>
        <taxon>Bacteria</taxon>
        <taxon>Pseudomonadati</taxon>
        <taxon>Myxococcota</taxon>
        <taxon>Myxococcia</taxon>
        <taxon>Myxococcales</taxon>
        <taxon>Cystobacterineae</taxon>
        <taxon>Archangiaceae</taxon>
        <taxon>Archangium</taxon>
    </lineage>
</organism>
<dbReference type="SUPFAM" id="SSF51126">
    <property type="entry name" value="Pectin lyase-like"/>
    <property type="match status" value="1"/>
</dbReference>